<dbReference type="PIRSF" id="PIRSF010372">
    <property type="entry name" value="PaiB"/>
    <property type="match status" value="1"/>
</dbReference>
<dbReference type="EMBL" id="BAAAFD010000001">
    <property type="protein sequence ID" value="GAA0851926.1"/>
    <property type="molecule type" value="Genomic_DNA"/>
</dbReference>
<name>A0ABN1LBP8_9ALTE</name>
<evidence type="ECO:0000313" key="1">
    <source>
        <dbReference type="EMBL" id="GAA0851926.1"/>
    </source>
</evidence>
<dbReference type="Proteomes" id="UP001500359">
    <property type="component" value="Unassembled WGS sequence"/>
</dbReference>
<reference evidence="1 2" key="1">
    <citation type="journal article" date="2019" name="Int. J. Syst. Evol. Microbiol.">
        <title>The Global Catalogue of Microorganisms (GCM) 10K type strain sequencing project: providing services to taxonomists for standard genome sequencing and annotation.</title>
        <authorList>
            <consortium name="The Broad Institute Genomics Platform"/>
            <consortium name="The Broad Institute Genome Sequencing Center for Infectious Disease"/>
            <person name="Wu L."/>
            <person name="Ma J."/>
        </authorList>
    </citation>
    <scope>NUCLEOTIDE SEQUENCE [LARGE SCALE GENOMIC DNA]</scope>
    <source>
        <strain evidence="1 2">JCM 15896</strain>
    </source>
</reference>
<gene>
    <name evidence="1" type="ORF">GCM10009114_00530</name>
</gene>
<dbReference type="SUPFAM" id="SSF50475">
    <property type="entry name" value="FMN-binding split barrel"/>
    <property type="match status" value="1"/>
</dbReference>
<accession>A0ABN1LBP8</accession>
<dbReference type="RefSeq" id="WP_343855552.1">
    <property type="nucleotide sequence ID" value="NZ_BAAAFD010000001.1"/>
</dbReference>
<keyword evidence="2" id="KW-1185">Reference proteome</keyword>
<dbReference type="PANTHER" id="PTHR35802">
    <property type="entry name" value="PROTEASE SYNTHASE AND SPORULATION PROTEIN PAI 2"/>
    <property type="match status" value="1"/>
</dbReference>
<dbReference type="Pfam" id="PF04299">
    <property type="entry name" value="FMN_bind_2"/>
    <property type="match status" value="1"/>
</dbReference>
<sequence>MFVPKKFKQENIEDLVALMKRYPFATLITRSVSELEATHLPMIVEKRSQEHYLIAHIAKANPLWKVVQNASDVLVTFNGPNCYISPNNYPTKKQTGKAVPTWNYVVVHVKGIISFIQDPAWILNAIERLTTIHESDQKDPWSIEDAPDEYIQKLLSAVVGIEIKVSSITGQWKLSQNQPEVNQRGIVDALSANRVQAISDIASMINANYEQREN</sequence>
<dbReference type="InterPro" id="IPR007396">
    <property type="entry name" value="TR_PAI2-type"/>
</dbReference>
<comment type="caution">
    <text evidence="1">The sequence shown here is derived from an EMBL/GenBank/DDBJ whole genome shotgun (WGS) entry which is preliminary data.</text>
</comment>
<organism evidence="1 2">
    <name type="scientific">Aliiglaciecola litoralis</name>
    <dbReference type="NCBI Taxonomy" id="582857"/>
    <lineage>
        <taxon>Bacteria</taxon>
        <taxon>Pseudomonadati</taxon>
        <taxon>Pseudomonadota</taxon>
        <taxon>Gammaproteobacteria</taxon>
        <taxon>Alteromonadales</taxon>
        <taxon>Alteromonadaceae</taxon>
        <taxon>Aliiglaciecola</taxon>
    </lineage>
</organism>
<protein>
    <submittedName>
        <fullName evidence="1">FMN-binding negative transcriptional regulator</fullName>
    </submittedName>
</protein>
<proteinExistence type="predicted"/>
<dbReference type="Gene3D" id="2.30.110.10">
    <property type="entry name" value="Electron Transport, Fmn-binding Protein, Chain A"/>
    <property type="match status" value="1"/>
</dbReference>
<dbReference type="InterPro" id="IPR012349">
    <property type="entry name" value="Split_barrel_FMN-bd"/>
</dbReference>
<evidence type="ECO:0000313" key="2">
    <source>
        <dbReference type="Proteomes" id="UP001500359"/>
    </source>
</evidence>
<dbReference type="PANTHER" id="PTHR35802:SF1">
    <property type="entry name" value="PROTEASE SYNTHASE AND SPORULATION PROTEIN PAI 2"/>
    <property type="match status" value="1"/>
</dbReference>